<dbReference type="AlphaFoldDB" id="A0AAD9NKD6"/>
<dbReference type="InterPro" id="IPR018997">
    <property type="entry name" value="PUB_domain"/>
</dbReference>
<dbReference type="CDD" id="cd09212">
    <property type="entry name" value="PUB"/>
    <property type="match status" value="1"/>
</dbReference>
<dbReference type="Pfam" id="PF09409">
    <property type="entry name" value="PUB"/>
    <property type="match status" value="1"/>
</dbReference>
<proteinExistence type="predicted"/>
<accession>A0AAD9NKD6</accession>
<dbReference type="PANTHER" id="PTHR23153">
    <property type="entry name" value="UBX-RELATED"/>
    <property type="match status" value="1"/>
</dbReference>
<reference evidence="2" key="1">
    <citation type="journal article" date="2023" name="Mol. Biol. Evol.">
        <title>Third-Generation Sequencing Reveals the Adaptive Role of the Epigenome in Three Deep-Sea Polychaetes.</title>
        <authorList>
            <person name="Perez M."/>
            <person name="Aroh O."/>
            <person name="Sun Y."/>
            <person name="Lan Y."/>
            <person name="Juniper S.K."/>
            <person name="Young C.R."/>
            <person name="Angers B."/>
            <person name="Qian P.Y."/>
        </authorList>
    </citation>
    <scope>NUCLEOTIDE SEQUENCE</scope>
    <source>
        <strain evidence="2">P08H-3</strain>
    </source>
</reference>
<sequence length="165" mass="18536">MACSGADDEAMQMCLSMLMEEAGTDNKDDALTTLLKIMCNIQHNPADEKYRKIRKENKSFHSKVWRWESAQHFLYAVGWIDVDDSIVLTEVDNIPTAISLLEQTLSECSKDTDFVKQDVQVVQIKADRKNVSSREIKASRARDMKFGSNIKKFGDIGIDLNSGGG</sequence>
<gene>
    <name evidence="2" type="ORF">LSH36_3g19111</name>
</gene>
<evidence type="ECO:0000313" key="3">
    <source>
        <dbReference type="Proteomes" id="UP001208570"/>
    </source>
</evidence>
<organism evidence="2 3">
    <name type="scientific">Paralvinella palmiformis</name>
    <dbReference type="NCBI Taxonomy" id="53620"/>
    <lineage>
        <taxon>Eukaryota</taxon>
        <taxon>Metazoa</taxon>
        <taxon>Spiralia</taxon>
        <taxon>Lophotrochozoa</taxon>
        <taxon>Annelida</taxon>
        <taxon>Polychaeta</taxon>
        <taxon>Sedentaria</taxon>
        <taxon>Canalipalpata</taxon>
        <taxon>Terebellida</taxon>
        <taxon>Terebelliformia</taxon>
        <taxon>Alvinellidae</taxon>
        <taxon>Paralvinella</taxon>
    </lineage>
</organism>
<keyword evidence="3" id="KW-1185">Reference proteome</keyword>
<evidence type="ECO:0000313" key="2">
    <source>
        <dbReference type="EMBL" id="KAK2170364.1"/>
    </source>
</evidence>
<dbReference type="Gene3D" id="1.20.58.2190">
    <property type="match status" value="1"/>
</dbReference>
<dbReference type="Proteomes" id="UP001208570">
    <property type="component" value="Unassembled WGS sequence"/>
</dbReference>
<dbReference type="InterPro" id="IPR036339">
    <property type="entry name" value="PUB-like_dom_sf"/>
</dbReference>
<evidence type="ECO:0000259" key="1">
    <source>
        <dbReference type="Pfam" id="PF09409"/>
    </source>
</evidence>
<comment type="caution">
    <text evidence="2">The sequence shown here is derived from an EMBL/GenBank/DDBJ whole genome shotgun (WGS) entry which is preliminary data.</text>
</comment>
<dbReference type="SMART" id="SM00580">
    <property type="entry name" value="PUG"/>
    <property type="match status" value="1"/>
</dbReference>
<dbReference type="SUPFAM" id="SSF143503">
    <property type="entry name" value="PUG domain-like"/>
    <property type="match status" value="1"/>
</dbReference>
<feature type="domain" description="PUB" evidence="1">
    <location>
        <begin position="27"/>
        <end position="89"/>
    </location>
</feature>
<protein>
    <recommendedName>
        <fullName evidence="1">PUB domain-containing protein</fullName>
    </recommendedName>
</protein>
<dbReference type="PANTHER" id="PTHR23153:SF38">
    <property type="entry name" value="UBX DOMAIN-CONTAINING PROTEIN 6"/>
    <property type="match status" value="1"/>
</dbReference>
<dbReference type="GO" id="GO:0005737">
    <property type="term" value="C:cytoplasm"/>
    <property type="evidence" value="ECO:0007669"/>
    <property type="project" value="TreeGrafter"/>
</dbReference>
<name>A0AAD9NKD6_9ANNE</name>
<dbReference type="EMBL" id="JAODUP010000003">
    <property type="protein sequence ID" value="KAK2170364.1"/>
    <property type="molecule type" value="Genomic_DNA"/>
</dbReference>